<dbReference type="InterPro" id="IPR016193">
    <property type="entry name" value="Cytidine_deaminase-like"/>
</dbReference>
<protein>
    <submittedName>
        <fullName evidence="6">tRNA(Arg) A34 adenosine deaminase TadA</fullName>
    </submittedName>
</protein>
<evidence type="ECO:0000313" key="7">
    <source>
        <dbReference type="Proteomes" id="UP000553706"/>
    </source>
</evidence>
<evidence type="ECO:0000259" key="5">
    <source>
        <dbReference type="PROSITE" id="PS51747"/>
    </source>
</evidence>
<keyword evidence="3" id="KW-0378">Hydrolase</keyword>
<dbReference type="RefSeq" id="WP_343062381.1">
    <property type="nucleotide sequence ID" value="NZ_JACHFJ010000009.1"/>
</dbReference>
<proteinExistence type="inferred from homology"/>
<accession>A0A840VKK7</accession>
<dbReference type="SUPFAM" id="SSF53927">
    <property type="entry name" value="Cytidine deaminase-like"/>
    <property type="match status" value="1"/>
</dbReference>
<dbReference type="EMBL" id="JACHFJ010000009">
    <property type="protein sequence ID" value="MBB5373705.1"/>
    <property type="molecule type" value="Genomic_DNA"/>
</dbReference>
<dbReference type="InterPro" id="IPR016192">
    <property type="entry name" value="APOBEC/CMP_deaminase_Zn-bd"/>
</dbReference>
<comment type="caution">
    <text evidence="6">The sequence shown here is derived from an EMBL/GenBank/DDBJ whole genome shotgun (WGS) entry which is preliminary data.</text>
</comment>
<keyword evidence="2" id="KW-0479">Metal-binding</keyword>
<feature type="domain" description="CMP/dCMP-type deaminase" evidence="5">
    <location>
        <begin position="2"/>
        <end position="114"/>
    </location>
</feature>
<dbReference type="GO" id="GO:0008270">
    <property type="term" value="F:zinc ion binding"/>
    <property type="evidence" value="ECO:0007669"/>
    <property type="project" value="InterPro"/>
</dbReference>
<dbReference type="PROSITE" id="PS00903">
    <property type="entry name" value="CYT_DCMP_DEAMINASES_1"/>
    <property type="match status" value="1"/>
</dbReference>
<name>A0A840VKK7_9PROT</name>
<dbReference type="GO" id="GO:0006152">
    <property type="term" value="P:purine nucleoside catabolic process"/>
    <property type="evidence" value="ECO:0007669"/>
    <property type="project" value="TreeGrafter"/>
</dbReference>
<evidence type="ECO:0000256" key="1">
    <source>
        <dbReference type="ARBA" id="ARBA00006576"/>
    </source>
</evidence>
<dbReference type="Gene3D" id="3.40.140.10">
    <property type="entry name" value="Cytidine Deaminase, domain 2"/>
    <property type="match status" value="1"/>
</dbReference>
<evidence type="ECO:0000256" key="4">
    <source>
        <dbReference type="ARBA" id="ARBA00022833"/>
    </source>
</evidence>
<dbReference type="GO" id="GO:0047974">
    <property type="term" value="F:guanosine deaminase activity"/>
    <property type="evidence" value="ECO:0007669"/>
    <property type="project" value="TreeGrafter"/>
</dbReference>
<evidence type="ECO:0000256" key="3">
    <source>
        <dbReference type="ARBA" id="ARBA00022801"/>
    </source>
</evidence>
<dbReference type="Pfam" id="PF00383">
    <property type="entry name" value="dCMP_cyt_deam_1"/>
    <property type="match status" value="1"/>
</dbReference>
<dbReference type="PANTHER" id="PTHR11079:SF161">
    <property type="entry name" value="CMP_DCMP-TYPE DEAMINASE DOMAIN-CONTAINING PROTEIN"/>
    <property type="match status" value="1"/>
</dbReference>
<dbReference type="CDD" id="cd01285">
    <property type="entry name" value="nucleoside_deaminase"/>
    <property type="match status" value="1"/>
</dbReference>
<evidence type="ECO:0000256" key="2">
    <source>
        <dbReference type="ARBA" id="ARBA00022723"/>
    </source>
</evidence>
<evidence type="ECO:0000313" key="6">
    <source>
        <dbReference type="EMBL" id="MBB5373705.1"/>
    </source>
</evidence>
<sequence>MSAHDDFMRRAIALARQGMAGGHGGPFGAVIVREGRIVGEGHNRVLSACDPTAHAEVTAIRDAAGKEQTFDLSGTTIYVNGMPCPMCMAAIFWARIDCVYYACGPEDAEAIGFDDDEFYRQLAKPPGERSVPAIQMPEFVEEARGAYAAWAALPAKVPY</sequence>
<reference evidence="6 7" key="1">
    <citation type="submission" date="2020-08" db="EMBL/GenBank/DDBJ databases">
        <title>Genomic Encyclopedia of Type Strains, Phase IV (KMG-IV): sequencing the most valuable type-strain genomes for metagenomic binning, comparative biology and taxonomic classification.</title>
        <authorList>
            <person name="Goeker M."/>
        </authorList>
    </citation>
    <scope>NUCLEOTIDE SEQUENCE [LARGE SCALE GENOMIC DNA]</scope>
    <source>
        <strain evidence="6 7">DSM 27026</strain>
    </source>
</reference>
<dbReference type="PROSITE" id="PS51747">
    <property type="entry name" value="CYT_DCMP_DEAMINASES_2"/>
    <property type="match status" value="1"/>
</dbReference>
<dbReference type="InterPro" id="IPR002125">
    <property type="entry name" value="CMP_dCMP_dom"/>
</dbReference>
<organism evidence="6 7">
    <name type="scientific">Acidocella aromatica</name>
    <dbReference type="NCBI Taxonomy" id="1303579"/>
    <lineage>
        <taxon>Bacteria</taxon>
        <taxon>Pseudomonadati</taxon>
        <taxon>Pseudomonadota</taxon>
        <taxon>Alphaproteobacteria</taxon>
        <taxon>Acetobacterales</taxon>
        <taxon>Acidocellaceae</taxon>
        <taxon>Acidocella</taxon>
    </lineage>
</organism>
<dbReference type="PANTHER" id="PTHR11079">
    <property type="entry name" value="CYTOSINE DEAMINASE FAMILY MEMBER"/>
    <property type="match status" value="1"/>
</dbReference>
<dbReference type="Proteomes" id="UP000553706">
    <property type="component" value="Unassembled WGS sequence"/>
</dbReference>
<keyword evidence="7" id="KW-1185">Reference proteome</keyword>
<dbReference type="AlphaFoldDB" id="A0A840VKK7"/>
<comment type="similarity">
    <text evidence="1">Belongs to the cytidine and deoxycytidylate deaminase family.</text>
</comment>
<gene>
    <name evidence="6" type="ORF">HNP71_001970</name>
</gene>
<dbReference type="FunFam" id="3.40.140.10:FF:000011">
    <property type="entry name" value="tRNA-specific adenosine deaminase"/>
    <property type="match status" value="1"/>
</dbReference>
<keyword evidence="4" id="KW-0862">Zinc</keyword>